<name>A0A8B9U9L1_9AVES</name>
<accession>A0A8B9U9L1</accession>
<protein>
    <submittedName>
        <fullName evidence="1">Uncharacterized protein</fullName>
    </submittedName>
</protein>
<evidence type="ECO:0000313" key="2">
    <source>
        <dbReference type="Proteomes" id="UP000694549"/>
    </source>
</evidence>
<keyword evidence="2" id="KW-1185">Reference proteome</keyword>
<reference evidence="1" key="2">
    <citation type="submission" date="2025-09" db="UniProtKB">
        <authorList>
            <consortium name="Ensembl"/>
        </authorList>
    </citation>
    <scope>IDENTIFICATION</scope>
</reference>
<sequence length="91" mass="10574">NVVFLQDKLYNWQVLVKAAFTSLRFCCSEMASSNLHFKDAASSQLLRCALRTIFSHHTSWLPMLQHQGVCTSQEQFNLVVRQVFSLQQPWK</sequence>
<evidence type="ECO:0000313" key="1">
    <source>
        <dbReference type="Ensembl" id="ENSAZOP00000004977.1"/>
    </source>
</evidence>
<dbReference type="Proteomes" id="UP000694549">
    <property type="component" value="Unplaced"/>
</dbReference>
<organism evidence="1 2">
    <name type="scientific">Anas zonorhyncha</name>
    <name type="common">Eastern spot-billed duck</name>
    <dbReference type="NCBI Taxonomy" id="75864"/>
    <lineage>
        <taxon>Eukaryota</taxon>
        <taxon>Metazoa</taxon>
        <taxon>Chordata</taxon>
        <taxon>Craniata</taxon>
        <taxon>Vertebrata</taxon>
        <taxon>Euteleostomi</taxon>
        <taxon>Archelosauria</taxon>
        <taxon>Archosauria</taxon>
        <taxon>Dinosauria</taxon>
        <taxon>Saurischia</taxon>
        <taxon>Theropoda</taxon>
        <taxon>Coelurosauria</taxon>
        <taxon>Aves</taxon>
        <taxon>Neognathae</taxon>
        <taxon>Galloanserae</taxon>
        <taxon>Anseriformes</taxon>
        <taxon>Anatidae</taxon>
        <taxon>Anatinae</taxon>
        <taxon>Anas</taxon>
    </lineage>
</organism>
<dbReference type="Ensembl" id="ENSAZOT00000005310.1">
    <property type="protein sequence ID" value="ENSAZOP00000004977.1"/>
    <property type="gene ID" value="ENSAZOG00000003209.1"/>
</dbReference>
<reference evidence="1" key="1">
    <citation type="submission" date="2025-08" db="UniProtKB">
        <authorList>
            <consortium name="Ensembl"/>
        </authorList>
    </citation>
    <scope>IDENTIFICATION</scope>
</reference>
<proteinExistence type="predicted"/>
<dbReference type="AlphaFoldDB" id="A0A8B9U9L1"/>